<name>A0AAJ1IB21_9SPIO</name>
<dbReference type="Proteomes" id="UP001221217">
    <property type="component" value="Unassembled WGS sequence"/>
</dbReference>
<dbReference type="InterPro" id="IPR028082">
    <property type="entry name" value="Peripla_BP_I"/>
</dbReference>
<dbReference type="InterPro" id="IPR007487">
    <property type="entry name" value="ABC_transpt-TYRBP-like"/>
</dbReference>
<protein>
    <submittedName>
        <fullName evidence="1">ABC transporter substrate binding protein</fullName>
    </submittedName>
</protein>
<evidence type="ECO:0000313" key="2">
    <source>
        <dbReference type="Proteomes" id="UP001221217"/>
    </source>
</evidence>
<dbReference type="EMBL" id="JAQQAL010000011">
    <property type="protein sequence ID" value="MDC7225997.1"/>
    <property type="molecule type" value="Genomic_DNA"/>
</dbReference>
<sequence>MNKYFLKIIFISLILPFFSITFIFSEDKDQPVIAFIDSYHEGYSWSDRILRGVEDVLSVESVSLRVYRMDTKRNPGEQYKSAEGRRVRDSIIADEPDVIIASDDNASKYVIEPFFKDSHIPVVFCGVNWDAGIYGYPYDNSVGMVEVNMITELINQLSAFSPSYSGRLGYLASDTYTERNEADYYKIKFGIKLFEERYVDSFEQWKEAFLEIQEKVDILIVGTIVISDFDQIEAEQFVLDNIKIPTGVLNGFLMPYALLGYLKVPEELGIWSAQTALQIINGKPVSGISDTTNKLSDLLLNLKIADRLDIVFKTDLLKYAEILR</sequence>
<comment type="caution">
    <text evidence="1">The sequence shown here is derived from an EMBL/GenBank/DDBJ whole genome shotgun (WGS) entry which is preliminary data.</text>
</comment>
<gene>
    <name evidence="1" type="ORF">PQJ61_04450</name>
</gene>
<dbReference type="Gene3D" id="3.40.50.2300">
    <property type="match status" value="2"/>
</dbReference>
<reference evidence="1 2" key="1">
    <citation type="submission" date="2022-12" db="EMBL/GenBank/DDBJ databases">
        <title>Metagenome assembled genome from gulf of manar.</title>
        <authorList>
            <person name="Kohli P."/>
            <person name="Pk S."/>
            <person name="Venkata Ramana C."/>
            <person name="Sasikala C."/>
        </authorList>
    </citation>
    <scope>NUCLEOTIDE SEQUENCE [LARGE SCALE GENOMIC DNA]</scope>
    <source>
        <strain evidence="1">JB008</strain>
    </source>
</reference>
<dbReference type="AlphaFoldDB" id="A0AAJ1IB21"/>
<dbReference type="PANTHER" id="PTHR35271">
    <property type="entry name" value="ABC TRANSPORTER, SUBSTRATE-BINDING LIPOPROTEIN-RELATED"/>
    <property type="match status" value="1"/>
</dbReference>
<proteinExistence type="predicted"/>
<dbReference type="SUPFAM" id="SSF53822">
    <property type="entry name" value="Periplasmic binding protein-like I"/>
    <property type="match status" value="1"/>
</dbReference>
<evidence type="ECO:0000313" key="1">
    <source>
        <dbReference type="EMBL" id="MDC7225997.1"/>
    </source>
</evidence>
<accession>A0AAJ1IB21</accession>
<dbReference type="PANTHER" id="PTHR35271:SF1">
    <property type="entry name" value="ABC TRANSPORTER, SUBSTRATE-BINDING LIPOPROTEIN"/>
    <property type="match status" value="1"/>
</dbReference>
<organism evidence="1 2">
    <name type="scientific">Candidatus Thalassospirochaeta sargassi</name>
    <dbReference type="NCBI Taxonomy" id="3119039"/>
    <lineage>
        <taxon>Bacteria</taxon>
        <taxon>Pseudomonadati</taxon>
        <taxon>Spirochaetota</taxon>
        <taxon>Spirochaetia</taxon>
        <taxon>Spirochaetales</taxon>
        <taxon>Spirochaetaceae</taxon>
        <taxon>Candidatus Thalassospirochaeta</taxon>
    </lineage>
</organism>
<dbReference type="Pfam" id="PF04392">
    <property type="entry name" value="ABC_sub_bind"/>
    <property type="match status" value="1"/>
</dbReference>